<keyword evidence="1" id="KW-0175">Coiled coil</keyword>
<gene>
    <name evidence="2" type="ORF">DXT99_04365</name>
</gene>
<dbReference type="EMBL" id="QRGR01000004">
    <property type="protein sequence ID" value="RDV16441.1"/>
    <property type="molecule type" value="Genomic_DNA"/>
</dbReference>
<dbReference type="AlphaFoldDB" id="A0A3D8LG79"/>
<reference evidence="3" key="1">
    <citation type="submission" date="2018-08" db="EMBL/GenBank/DDBJ databases">
        <authorList>
            <person name="Liu Z.-W."/>
            <person name="Du Z.-J."/>
        </authorList>
    </citation>
    <scope>NUCLEOTIDE SEQUENCE [LARGE SCALE GENOMIC DNA]</scope>
    <source>
        <strain evidence="3">H4X</strain>
    </source>
</reference>
<proteinExistence type="predicted"/>
<organism evidence="2 3">
    <name type="scientific">Pontibacter diazotrophicus</name>
    <dbReference type="NCBI Taxonomy" id="1400979"/>
    <lineage>
        <taxon>Bacteria</taxon>
        <taxon>Pseudomonadati</taxon>
        <taxon>Bacteroidota</taxon>
        <taxon>Cytophagia</taxon>
        <taxon>Cytophagales</taxon>
        <taxon>Hymenobacteraceae</taxon>
        <taxon>Pontibacter</taxon>
    </lineage>
</organism>
<evidence type="ECO:0000313" key="2">
    <source>
        <dbReference type="EMBL" id="RDV16441.1"/>
    </source>
</evidence>
<evidence type="ECO:0000256" key="1">
    <source>
        <dbReference type="SAM" id="Coils"/>
    </source>
</evidence>
<dbReference type="OrthoDB" id="893991at2"/>
<keyword evidence="3" id="KW-1185">Reference proteome</keyword>
<dbReference type="RefSeq" id="WP_115564301.1">
    <property type="nucleotide sequence ID" value="NZ_QRGR01000004.1"/>
</dbReference>
<sequence>MRKTLLFQDHNSSSEHYLEGIHKSLEVLHRKLLQEIEAKQASIRLLEEKVGSLDSMLGEKNDQINLLMVDLDLSRRIADGNRQLVNKLLNDIDRLQQDVEWYKRTYESRSMLGTLKQKIIKYIIIGYSK</sequence>
<protein>
    <submittedName>
        <fullName evidence="2">Uncharacterized protein</fullName>
    </submittedName>
</protein>
<comment type="caution">
    <text evidence="2">The sequence shown here is derived from an EMBL/GenBank/DDBJ whole genome shotgun (WGS) entry which is preliminary data.</text>
</comment>
<evidence type="ECO:0000313" key="3">
    <source>
        <dbReference type="Proteomes" id="UP000256708"/>
    </source>
</evidence>
<name>A0A3D8LG79_9BACT</name>
<feature type="coiled-coil region" evidence="1">
    <location>
        <begin position="78"/>
        <end position="105"/>
    </location>
</feature>
<accession>A0A3D8LG79</accession>
<dbReference type="Proteomes" id="UP000256708">
    <property type="component" value="Unassembled WGS sequence"/>
</dbReference>